<evidence type="ECO:0000256" key="10">
    <source>
        <dbReference type="PIRNR" id="PIRNR000912"/>
    </source>
</evidence>
<dbReference type="InterPro" id="IPR011992">
    <property type="entry name" value="EF-hand-dom_pair"/>
</dbReference>
<evidence type="ECO:0000256" key="5">
    <source>
        <dbReference type="ARBA" id="ARBA00022801"/>
    </source>
</evidence>
<dbReference type="SMART" id="SM00054">
    <property type="entry name" value="EFh"/>
    <property type="match status" value="3"/>
</dbReference>
<keyword evidence="4" id="KW-0677">Repeat</keyword>
<keyword evidence="7 10" id="KW-0464">Manganese</keyword>
<dbReference type="GO" id="GO:0030145">
    <property type="term" value="F:manganese ion binding"/>
    <property type="evidence" value="ECO:0007669"/>
    <property type="project" value="UniProtKB-UniRule"/>
</dbReference>
<name>A0A5K3EFB0_MESCO</name>
<feature type="domain" description="EF-hand" evidence="12">
    <location>
        <begin position="684"/>
        <end position="719"/>
    </location>
</feature>
<accession>A0A5K3EFB0</accession>
<evidence type="ECO:0000256" key="9">
    <source>
        <dbReference type="ARBA" id="ARBA00048336"/>
    </source>
</evidence>
<dbReference type="SUPFAM" id="SSF47473">
    <property type="entry name" value="EF-hand"/>
    <property type="match status" value="1"/>
</dbReference>
<evidence type="ECO:0000259" key="12">
    <source>
        <dbReference type="PROSITE" id="PS50222"/>
    </source>
</evidence>
<proteinExistence type="inferred from homology"/>
<dbReference type="InterPro" id="IPR004843">
    <property type="entry name" value="Calcineurin-like_PHP"/>
</dbReference>
<dbReference type="WBParaSite" id="MCU_000090-RA">
    <property type="protein sequence ID" value="MCU_000090-RA"/>
    <property type="gene ID" value="MCU_000090"/>
</dbReference>
<dbReference type="InterPro" id="IPR029052">
    <property type="entry name" value="Metallo-depent_PP-like"/>
</dbReference>
<dbReference type="InterPro" id="IPR002048">
    <property type="entry name" value="EF_hand_dom"/>
</dbReference>
<reference evidence="13" key="1">
    <citation type="submission" date="2019-11" db="UniProtKB">
        <authorList>
            <consortium name="WormBaseParasite"/>
        </authorList>
    </citation>
    <scope>IDENTIFICATION</scope>
</reference>
<evidence type="ECO:0000256" key="1">
    <source>
        <dbReference type="ARBA" id="ARBA00001936"/>
    </source>
</evidence>
<evidence type="ECO:0000256" key="2">
    <source>
        <dbReference type="ARBA" id="ARBA00008294"/>
    </source>
</evidence>
<feature type="domain" description="EF-hand" evidence="12">
    <location>
        <begin position="644"/>
        <end position="679"/>
    </location>
</feature>
<dbReference type="PRINTS" id="PR00114">
    <property type="entry name" value="STPHPHTASE"/>
</dbReference>
<comment type="cofactor">
    <cofactor evidence="1">
        <name>Mn(2+)</name>
        <dbReference type="ChEBI" id="CHEBI:29035"/>
    </cofactor>
</comment>
<dbReference type="GO" id="GO:0050906">
    <property type="term" value="P:detection of stimulus involved in sensory perception"/>
    <property type="evidence" value="ECO:0007669"/>
    <property type="project" value="UniProtKB-UniRule"/>
</dbReference>
<evidence type="ECO:0000313" key="13">
    <source>
        <dbReference type="WBParaSite" id="MCU_000090-RA"/>
    </source>
</evidence>
<dbReference type="PIRSF" id="PIRSF000912">
    <property type="entry name" value="PPEF"/>
    <property type="match status" value="1"/>
</dbReference>
<comment type="catalytic activity">
    <reaction evidence="8">
        <text>O-phospho-L-seryl-[protein] + H2O = L-seryl-[protein] + phosphate</text>
        <dbReference type="Rhea" id="RHEA:20629"/>
        <dbReference type="Rhea" id="RHEA-COMP:9863"/>
        <dbReference type="Rhea" id="RHEA-COMP:11604"/>
        <dbReference type="ChEBI" id="CHEBI:15377"/>
        <dbReference type="ChEBI" id="CHEBI:29999"/>
        <dbReference type="ChEBI" id="CHEBI:43474"/>
        <dbReference type="ChEBI" id="CHEBI:83421"/>
        <dbReference type="EC" id="3.1.3.16"/>
    </reaction>
</comment>
<evidence type="ECO:0000256" key="6">
    <source>
        <dbReference type="ARBA" id="ARBA00022837"/>
    </source>
</evidence>
<dbReference type="InterPro" id="IPR006186">
    <property type="entry name" value="Ser/Thr-sp_prot-phosphatase"/>
</dbReference>
<dbReference type="Pfam" id="PF13499">
    <property type="entry name" value="EF-hand_7"/>
    <property type="match status" value="1"/>
</dbReference>
<dbReference type="SMART" id="SM00156">
    <property type="entry name" value="PP2Ac"/>
    <property type="match status" value="1"/>
</dbReference>
<keyword evidence="3 10" id="KW-0479">Metal-binding</keyword>
<keyword evidence="6" id="KW-0106">Calcium</keyword>
<dbReference type="InterPro" id="IPR018247">
    <property type="entry name" value="EF_Hand_1_Ca_BS"/>
</dbReference>
<dbReference type="PANTHER" id="PTHR45668:SF3">
    <property type="entry name" value="SERINE_THREONINE-PROTEIN PHOSPHATASE RDGC"/>
    <property type="match status" value="1"/>
</dbReference>
<dbReference type="AlphaFoldDB" id="A0A5K3EFB0"/>
<evidence type="ECO:0000256" key="3">
    <source>
        <dbReference type="ARBA" id="ARBA00022723"/>
    </source>
</evidence>
<dbReference type="PANTHER" id="PTHR45668">
    <property type="entry name" value="SERINE/THREONINE-PROTEIN PHOSPHATASE 5-RELATED"/>
    <property type="match status" value="1"/>
</dbReference>
<dbReference type="GO" id="GO:0004722">
    <property type="term" value="F:protein serine/threonine phosphatase activity"/>
    <property type="evidence" value="ECO:0007669"/>
    <property type="project" value="UniProtKB-EC"/>
</dbReference>
<dbReference type="GO" id="GO:0005509">
    <property type="term" value="F:calcium ion binding"/>
    <property type="evidence" value="ECO:0007669"/>
    <property type="project" value="UniProtKB-UniRule"/>
</dbReference>
<dbReference type="Gene3D" id="1.10.238.10">
    <property type="entry name" value="EF-hand"/>
    <property type="match status" value="1"/>
</dbReference>
<comment type="catalytic activity">
    <reaction evidence="9 10 11">
        <text>O-phospho-L-threonyl-[protein] + H2O = L-threonyl-[protein] + phosphate</text>
        <dbReference type="Rhea" id="RHEA:47004"/>
        <dbReference type="Rhea" id="RHEA-COMP:11060"/>
        <dbReference type="Rhea" id="RHEA-COMP:11605"/>
        <dbReference type="ChEBI" id="CHEBI:15377"/>
        <dbReference type="ChEBI" id="CHEBI:30013"/>
        <dbReference type="ChEBI" id="CHEBI:43474"/>
        <dbReference type="ChEBI" id="CHEBI:61977"/>
        <dbReference type="EC" id="3.1.3.16"/>
    </reaction>
</comment>
<evidence type="ECO:0000256" key="8">
    <source>
        <dbReference type="ARBA" id="ARBA00047761"/>
    </source>
</evidence>
<dbReference type="PROSITE" id="PS00018">
    <property type="entry name" value="EF_HAND_1"/>
    <property type="match status" value="1"/>
</dbReference>
<keyword evidence="5 10" id="KW-0378">Hydrolase</keyword>
<dbReference type="PROSITE" id="PS00125">
    <property type="entry name" value="SER_THR_PHOSPHATASE"/>
    <property type="match status" value="1"/>
</dbReference>
<evidence type="ECO:0000256" key="11">
    <source>
        <dbReference type="RuleBase" id="RU004273"/>
    </source>
</evidence>
<dbReference type="InterPro" id="IPR012008">
    <property type="entry name" value="Ser/Thr-Pase_EF-hand_contain"/>
</dbReference>
<sequence length="719" mass="81906">LSSFFKNSNGSACRLAKKSEEACISLKAALLIQTWYRRHQAELEMRRRCAWKIYELFEYSGIEDQRDLKEFFTWILNNYGQAQTLPPSSTTKTNLQMKGTLSHNFERRLQKMSLMAKSDSRCKGHSFRSRGSCEHSRLNNDYIQNIIDFQKQDKILDPELVSDVLEEATVILQAVPNIQTASTTLSQRITICGDLHGQVEDLTLIFNMVRVTCAMVSTTSLFKNGLPDIFNPYIFNGDFVDRGSHSMEVLIILLCCLIAHPSAVYLNRGNHEDPVLNKRYGFADEIRLKYPKHYRRILKQVEQLFCAMPICTILDEVILVCHGGLSRTTDLTKVAKLDRKGFSSVLQPPLEGEKAVPIEDWRQILDLLWSDPQTMTGCKPNIKRGGGSYFGPDVTASLLSHLKIGILIRSHECCPNGWKLDHNKKVLTVFSASDYYGPNSNLGAFVQLSSQRVVSAAQVEAKISIAEPAEETIRDLPPFQQQGKVRTAYDTSSIIFTRIIKQADNREDSGTGQKHITETLIIPRVVTFRAGNLRQFQTNLSRKNSSDVAFRMLLKRIMSRKSSILAALHEYDKRRTGEVTITQWCTVMLKMAGQNLPWRILRYSLVRPSITHPKTHVFYMSMFDPKHEIYSDSMKRKLTSECYANLDELVSIFKQFDNENNGFVSVENFKEKCKQLYSDKGITSNSSTIAKLAMLLDFNNDGIIDFNEFIEGSRLVQEN</sequence>
<dbReference type="CDD" id="cd00051">
    <property type="entry name" value="EFh"/>
    <property type="match status" value="1"/>
</dbReference>
<dbReference type="GO" id="GO:0005506">
    <property type="term" value="F:iron ion binding"/>
    <property type="evidence" value="ECO:0007669"/>
    <property type="project" value="UniProtKB-UniRule"/>
</dbReference>
<dbReference type="PROSITE" id="PS50222">
    <property type="entry name" value="EF_HAND_2"/>
    <property type="match status" value="2"/>
</dbReference>
<dbReference type="EC" id="3.1.3.16" evidence="10"/>
<dbReference type="Gene3D" id="3.60.21.10">
    <property type="match status" value="1"/>
</dbReference>
<dbReference type="InterPro" id="IPR051134">
    <property type="entry name" value="PPP_phosphatase"/>
</dbReference>
<evidence type="ECO:0000256" key="7">
    <source>
        <dbReference type="ARBA" id="ARBA00023211"/>
    </source>
</evidence>
<organism evidence="13">
    <name type="scientific">Mesocestoides corti</name>
    <name type="common">Flatworm</name>
    <dbReference type="NCBI Taxonomy" id="53468"/>
    <lineage>
        <taxon>Eukaryota</taxon>
        <taxon>Metazoa</taxon>
        <taxon>Spiralia</taxon>
        <taxon>Lophotrochozoa</taxon>
        <taxon>Platyhelminthes</taxon>
        <taxon>Cestoda</taxon>
        <taxon>Eucestoda</taxon>
        <taxon>Cyclophyllidea</taxon>
        <taxon>Mesocestoididae</taxon>
        <taxon>Mesocestoides</taxon>
    </lineage>
</organism>
<evidence type="ECO:0000256" key="4">
    <source>
        <dbReference type="ARBA" id="ARBA00022737"/>
    </source>
</evidence>
<dbReference type="SUPFAM" id="SSF56300">
    <property type="entry name" value="Metallo-dependent phosphatases"/>
    <property type="match status" value="1"/>
</dbReference>
<dbReference type="Pfam" id="PF00149">
    <property type="entry name" value="Metallophos"/>
    <property type="match status" value="1"/>
</dbReference>
<protein>
    <recommendedName>
        <fullName evidence="10">Serine/threonine-protein phosphatase with EF-hands</fullName>
        <ecNumber evidence="10">3.1.3.16</ecNumber>
    </recommendedName>
</protein>
<comment type="similarity">
    <text evidence="2 10 11">Belongs to the PPP phosphatase family.</text>
</comment>